<dbReference type="PROSITE" id="PS00134">
    <property type="entry name" value="TRYPSIN_HIS"/>
    <property type="match status" value="1"/>
</dbReference>
<dbReference type="Gene3D" id="2.40.10.10">
    <property type="entry name" value="Trypsin-like serine proteases"/>
    <property type="match status" value="3"/>
</dbReference>
<name>A0ABM1Y448_AEDAL</name>
<reference evidence="5" key="1">
    <citation type="journal article" date="2015" name="Proc. Natl. Acad. Sci. U.S.A.">
        <title>Genome sequence of the Asian Tiger mosquito, Aedes albopictus, reveals insights into its biology, genetics, and evolution.</title>
        <authorList>
            <person name="Chen X.G."/>
            <person name="Jiang X."/>
            <person name="Gu J."/>
            <person name="Xu M."/>
            <person name="Wu Y."/>
            <person name="Deng Y."/>
            <person name="Zhang C."/>
            <person name="Bonizzoni M."/>
            <person name="Dermauw W."/>
            <person name="Vontas J."/>
            <person name="Armbruster P."/>
            <person name="Huang X."/>
            <person name="Yang Y."/>
            <person name="Zhang H."/>
            <person name="He W."/>
            <person name="Peng H."/>
            <person name="Liu Y."/>
            <person name="Wu K."/>
            <person name="Chen J."/>
            <person name="Lirakis M."/>
            <person name="Topalis P."/>
            <person name="Van Leeuwen T."/>
            <person name="Hall A.B."/>
            <person name="Jiang X."/>
            <person name="Thorpe C."/>
            <person name="Mueller R.L."/>
            <person name="Sun C."/>
            <person name="Waterhouse R.M."/>
            <person name="Yan G."/>
            <person name="Tu Z.J."/>
            <person name="Fang X."/>
            <person name="James A.A."/>
        </authorList>
    </citation>
    <scope>NUCLEOTIDE SEQUENCE [LARGE SCALE GENOMIC DNA]</scope>
    <source>
        <strain evidence="5">Foshan</strain>
    </source>
</reference>
<feature type="signal peptide" evidence="2">
    <location>
        <begin position="1"/>
        <end position="21"/>
    </location>
</feature>
<reference evidence="4" key="2">
    <citation type="submission" date="2025-05" db="UniProtKB">
        <authorList>
            <consortium name="EnsemblMetazoa"/>
        </authorList>
    </citation>
    <scope>IDENTIFICATION</scope>
    <source>
        <strain evidence="4">Foshan</strain>
    </source>
</reference>
<dbReference type="Proteomes" id="UP000069940">
    <property type="component" value="Unassembled WGS sequence"/>
</dbReference>
<dbReference type="PANTHER" id="PTHR24260:SF136">
    <property type="entry name" value="GH08193P-RELATED"/>
    <property type="match status" value="1"/>
</dbReference>
<dbReference type="RefSeq" id="XP_019554778.3">
    <property type="nucleotide sequence ID" value="XM_019699233.3"/>
</dbReference>
<dbReference type="PROSITE" id="PS50240">
    <property type="entry name" value="TRYPSIN_DOM"/>
    <property type="match status" value="2"/>
</dbReference>
<dbReference type="SUPFAM" id="SSF50494">
    <property type="entry name" value="Trypsin-like serine proteases"/>
    <property type="match status" value="2"/>
</dbReference>
<dbReference type="GeneID" id="109424145"/>
<feature type="domain" description="Peptidase S1" evidence="3">
    <location>
        <begin position="324"/>
        <end position="567"/>
    </location>
</feature>
<dbReference type="Pfam" id="PF00089">
    <property type="entry name" value="Trypsin"/>
    <property type="match status" value="2"/>
</dbReference>
<organism evidence="4 5">
    <name type="scientific">Aedes albopictus</name>
    <name type="common">Asian tiger mosquito</name>
    <name type="synonym">Stegomyia albopicta</name>
    <dbReference type="NCBI Taxonomy" id="7160"/>
    <lineage>
        <taxon>Eukaryota</taxon>
        <taxon>Metazoa</taxon>
        <taxon>Ecdysozoa</taxon>
        <taxon>Arthropoda</taxon>
        <taxon>Hexapoda</taxon>
        <taxon>Insecta</taxon>
        <taxon>Pterygota</taxon>
        <taxon>Neoptera</taxon>
        <taxon>Endopterygota</taxon>
        <taxon>Diptera</taxon>
        <taxon>Nematocera</taxon>
        <taxon>Culicoidea</taxon>
        <taxon>Culicidae</taxon>
        <taxon>Culicinae</taxon>
        <taxon>Aedini</taxon>
        <taxon>Aedes</taxon>
        <taxon>Stegomyia</taxon>
    </lineage>
</organism>
<keyword evidence="2" id="KW-0732">Signal</keyword>
<dbReference type="InterPro" id="IPR043504">
    <property type="entry name" value="Peptidase_S1_PA_chymotrypsin"/>
</dbReference>
<dbReference type="InterPro" id="IPR018114">
    <property type="entry name" value="TRYPSIN_HIS"/>
</dbReference>
<sequence length="570" mass="64797">MRSKTICTVFSLVSFVLLRLADYHCLADKGVSCGQRQLTYLGLITSGYAANEADWPWHAAIFKRVAKKEIYICGGTIISENFILTAAHCTSVFRALIAPDDFVIKLGLHNKSHPYDHTTNYNIVEVIRHVSFNTNNMNHDIALLRTEEDIVYSDYIQPICLWPQERSGLNQVLSTSGYVVGWGLGDESKPKDILQEATLSVVNHATCLKSKPHHFQKLLSDSNYCAGNRNKTNVCDGDSGGGMFFKLDNSWYIRGLVSTGARSEFSSHCDPEQYVVFTDIPYYLKWIHGHQQIAKKRNLLDLGNCGLDEHSSTTDEMDKPVYLQYPWMAILEFKGDLSTTVHVFCNGALIHPKFVLTVGHCVDSSLKKYQLKSVRLGEYNQKTNPDVGKRSNGKEVTTNIQSIDVEKVIKHPDFNRPQYDNNIALLKLKFPADTDRPNVKPICIPTLEDHNEQYIVSGWKRVGREAHVLTRDSVLVEDPNTCKAIYKKFKVNTSENHICGTYYQEEIQQCFHFMSGAPMQYVKRVDRKNRYFLKGLFSFGFPGCKLNYTDVFTSVNKYTGWISNVVDQEK</sequence>
<evidence type="ECO:0000313" key="5">
    <source>
        <dbReference type="Proteomes" id="UP000069940"/>
    </source>
</evidence>
<dbReference type="EnsemblMetazoa" id="AALFPA23_005535.R7071">
    <property type="protein sequence ID" value="AALFPA23_005535.P7071"/>
    <property type="gene ID" value="AALFPA23_005535"/>
</dbReference>
<dbReference type="CDD" id="cd00190">
    <property type="entry name" value="Tryp_SPc"/>
    <property type="match status" value="2"/>
</dbReference>
<dbReference type="InterPro" id="IPR001314">
    <property type="entry name" value="Peptidase_S1A"/>
</dbReference>
<feature type="chain" id="PRO_5045192656" description="Peptidase S1 domain-containing protein" evidence="2">
    <location>
        <begin position="22"/>
        <end position="570"/>
    </location>
</feature>
<comment type="similarity">
    <text evidence="1">Belongs to the peptidase S1 family. CLIP subfamily.</text>
</comment>
<evidence type="ECO:0000259" key="3">
    <source>
        <dbReference type="PROSITE" id="PS50240"/>
    </source>
</evidence>
<dbReference type="PRINTS" id="PR00722">
    <property type="entry name" value="CHYMOTRYPSIN"/>
</dbReference>
<feature type="domain" description="Peptidase S1" evidence="3">
    <location>
        <begin position="44"/>
        <end position="292"/>
    </location>
</feature>
<dbReference type="InterPro" id="IPR009003">
    <property type="entry name" value="Peptidase_S1_PA"/>
</dbReference>
<proteinExistence type="inferred from homology"/>
<dbReference type="InterPro" id="IPR001254">
    <property type="entry name" value="Trypsin_dom"/>
</dbReference>
<evidence type="ECO:0000256" key="2">
    <source>
        <dbReference type="SAM" id="SignalP"/>
    </source>
</evidence>
<evidence type="ECO:0000313" key="4">
    <source>
        <dbReference type="EnsemblMetazoa" id="AALFPA23_005535.P7071"/>
    </source>
</evidence>
<accession>A0ABM1Y448</accession>
<dbReference type="SMART" id="SM00020">
    <property type="entry name" value="Tryp_SPc"/>
    <property type="match status" value="2"/>
</dbReference>
<dbReference type="PANTHER" id="PTHR24260">
    <property type="match status" value="1"/>
</dbReference>
<keyword evidence="5" id="KW-1185">Reference proteome</keyword>
<protein>
    <recommendedName>
        <fullName evidence="3">Peptidase S1 domain-containing protein</fullName>
    </recommendedName>
</protein>
<dbReference type="InterPro" id="IPR051333">
    <property type="entry name" value="CLIP_Serine_Protease"/>
</dbReference>
<evidence type="ECO:0000256" key="1">
    <source>
        <dbReference type="ARBA" id="ARBA00024195"/>
    </source>
</evidence>